<evidence type="ECO:0000256" key="1">
    <source>
        <dbReference type="SAM" id="MobiDB-lite"/>
    </source>
</evidence>
<protein>
    <submittedName>
        <fullName evidence="2">Uncharacterized protein</fullName>
    </submittedName>
</protein>
<feature type="compositionally biased region" description="Basic and acidic residues" evidence="1">
    <location>
        <begin position="185"/>
        <end position="197"/>
    </location>
</feature>
<dbReference type="Proteomes" id="UP001153076">
    <property type="component" value="Unassembled WGS sequence"/>
</dbReference>
<dbReference type="PANTHER" id="PTHR46250:SF17">
    <property type="entry name" value="MYB_SANT-LIKE DOMAIN-CONTAINING PROTEIN"/>
    <property type="match status" value="1"/>
</dbReference>
<comment type="caution">
    <text evidence="2">The sequence shown here is derived from an EMBL/GenBank/DDBJ whole genome shotgun (WGS) entry which is preliminary data.</text>
</comment>
<dbReference type="AlphaFoldDB" id="A0A9Q1Q676"/>
<keyword evidence="3" id="KW-1185">Reference proteome</keyword>
<reference evidence="2" key="1">
    <citation type="submission" date="2022-04" db="EMBL/GenBank/DDBJ databases">
        <title>Carnegiea gigantea Genome sequencing and assembly v2.</title>
        <authorList>
            <person name="Copetti D."/>
            <person name="Sanderson M.J."/>
            <person name="Burquez A."/>
            <person name="Wojciechowski M.F."/>
        </authorList>
    </citation>
    <scope>NUCLEOTIDE SEQUENCE</scope>
    <source>
        <strain evidence="2">SGP5-SGP5p</strain>
        <tissue evidence="2">Aerial part</tissue>
    </source>
</reference>
<dbReference type="EMBL" id="JAKOGI010000851">
    <property type="protein sequence ID" value="KAJ8429870.1"/>
    <property type="molecule type" value="Genomic_DNA"/>
</dbReference>
<accession>A0A9Q1Q676</accession>
<gene>
    <name evidence="2" type="ORF">Cgig2_010650</name>
</gene>
<evidence type="ECO:0000313" key="3">
    <source>
        <dbReference type="Proteomes" id="UP001153076"/>
    </source>
</evidence>
<proteinExistence type="predicted"/>
<feature type="region of interest" description="Disordered" evidence="1">
    <location>
        <begin position="179"/>
        <end position="214"/>
    </location>
</feature>
<evidence type="ECO:0000313" key="2">
    <source>
        <dbReference type="EMBL" id="KAJ8429870.1"/>
    </source>
</evidence>
<dbReference type="OrthoDB" id="1699974at2759"/>
<sequence>MACLNLATRKAKKRKQCAGLYHKEKYSLQKSYFLTDHTKWRMNYINGLIRESDRTCIDHLRMDRHTFFKLYNKPPIRPESVLRLMSATIHMMASPKDRSPGKNKRKWKEEHDALIEFLKDLVNDGTSFKADNRFKPAFLTTVAEKFKANLPESNLKDLCIVFGKDCTSGKDVQGLKEMEDEVKEELENKESSKKDEPESSSPPEPSGVEASSRKSGNLGKWVRAFDNLVKSLLEVTSIIGRQIRATSSNISRAIDFDVELSKKHSKLNKELANLGLTTMERHHTVRKIAFE</sequence>
<dbReference type="PANTHER" id="PTHR46250">
    <property type="entry name" value="MYB/SANT-LIKE DNA-BINDING DOMAIN PROTEIN-RELATED"/>
    <property type="match status" value="1"/>
</dbReference>
<name>A0A9Q1Q676_9CARY</name>
<organism evidence="2 3">
    <name type="scientific">Carnegiea gigantea</name>
    <dbReference type="NCBI Taxonomy" id="171969"/>
    <lineage>
        <taxon>Eukaryota</taxon>
        <taxon>Viridiplantae</taxon>
        <taxon>Streptophyta</taxon>
        <taxon>Embryophyta</taxon>
        <taxon>Tracheophyta</taxon>
        <taxon>Spermatophyta</taxon>
        <taxon>Magnoliopsida</taxon>
        <taxon>eudicotyledons</taxon>
        <taxon>Gunneridae</taxon>
        <taxon>Pentapetalae</taxon>
        <taxon>Caryophyllales</taxon>
        <taxon>Cactineae</taxon>
        <taxon>Cactaceae</taxon>
        <taxon>Cactoideae</taxon>
        <taxon>Echinocereeae</taxon>
        <taxon>Carnegiea</taxon>
    </lineage>
</organism>